<organism evidence="4 5">
    <name type="scientific">Lentinula edodes</name>
    <name type="common">Shiitake mushroom</name>
    <name type="synonym">Lentinus edodes</name>
    <dbReference type="NCBI Taxonomy" id="5353"/>
    <lineage>
        <taxon>Eukaryota</taxon>
        <taxon>Fungi</taxon>
        <taxon>Dikarya</taxon>
        <taxon>Basidiomycota</taxon>
        <taxon>Agaricomycotina</taxon>
        <taxon>Agaricomycetes</taxon>
        <taxon>Agaricomycetidae</taxon>
        <taxon>Agaricales</taxon>
        <taxon>Marasmiineae</taxon>
        <taxon>Omphalotaceae</taxon>
        <taxon>Lentinula</taxon>
    </lineage>
</organism>
<dbReference type="EMBL" id="BDGU01000218">
    <property type="protein sequence ID" value="GAW04970.1"/>
    <property type="molecule type" value="Genomic_DNA"/>
</dbReference>
<feature type="region of interest" description="Disordered" evidence="2">
    <location>
        <begin position="205"/>
        <end position="270"/>
    </location>
</feature>
<protein>
    <submittedName>
        <fullName evidence="4">Expansin family protein</fullName>
    </submittedName>
</protein>
<feature type="compositionally biased region" description="Low complexity" evidence="2">
    <location>
        <begin position="253"/>
        <end position="270"/>
    </location>
</feature>
<name>A0A1Q3ECN5_LENED</name>
<dbReference type="Proteomes" id="UP000188533">
    <property type="component" value="Unassembled WGS sequence"/>
</dbReference>
<reference evidence="4 5" key="1">
    <citation type="submission" date="2016-08" db="EMBL/GenBank/DDBJ databases">
        <authorList>
            <consortium name="Lentinula edodes genome sequencing consortium"/>
            <person name="Sakamoto Y."/>
            <person name="Nakade K."/>
            <person name="Sato S."/>
            <person name="Yoshida Y."/>
            <person name="Miyazaki K."/>
            <person name="Natsume S."/>
            <person name="Konno N."/>
        </authorList>
    </citation>
    <scope>NUCLEOTIDE SEQUENCE [LARGE SCALE GENOMIC DNA]</scope>
    <source>
        <strain evidence="4 5">NBRC 111202</strain>
    </source>
</reference>
<feature type="transmembrane region" description="Helical" evidence="3">
    <location>
        <begin position="46"/>
        <end position="74"/>
    </location>
</feature>
<sequence>MAVLPLHFPEVSSNSIIFKFQCPPGGPVQLNLCRNAQPSLGRLFPIFIMFTFMIASLILAFASSSSSLVAGMAIPIRKSLEDKRSVTVTDFSGGSGDGTYYDAGLGACGITNTDTDYIAAIGEDFFDQYAIHMGVTSGNPNENPICNKKVIATYQGKSVTVAITDRCGGCTNPYSLDFTPTAFSQLADQSVGRITGMTWVWADSDSSGSGSDSGSSSSSSSSSATDSSPTDSSSAGTAVSTASTDTWTSAMNTWTSAPGSPTGTSTSTSSTSFITAGAVDNIGSVNVPSISSGFITRSSSLVQPIQPSNWSSVKRSLEVTSYTGMRFTSSTHQQ</sequence>
<comment type="caution">
    <text evidence="4">The sequence shown here is derived from an EMBL/GenBank/DDBJ whole genome shotgun (WGS) entry which is preliminary data.</text>
</comment>
<dbReference type="AlphaFoldDB" id="A0A1Q3ECN5"/>
<reference evidence="4 5" key="2">
    <citation type="submission" date="2017-02" db="EMBL/GenBank/DDBJ databases">
        <title>A genome survey and senescence transcriptome analysis in Lentinula edodes.</title>
        <authorList>
            <person name="Sakamoto Y."/>
            <person name="Nakade K."/>
            <person name="Sato S."/>
            <person name="Yoshida Y."/>
            <person name="Miyazaki K."/>
            <person name="Natsume S."/>
            <person name="Konno N."/>
        </authorList>
    </citation>
    <scope>NUCLEOTIDE SEQUENCE [LARGE SCALE GENOMIC DNA]</scope>
    <source>
        <strain evidence="4 5">NBRC 111202</strain>
    </source>
</reference>
<keyword evidence="3" id="KW-0812">Transmembrane</keyword>
<dbReference type="Gene3D" id="2.40.40.10">
    <property type="entry name" value="RlpA-like domain"/>
    <property type="match status" value="1"/>
</dbReference>
<dbReference type="SUPFAM" id="SSF50685">
    <property type="entry name" value="Barwin-like endoglucanases"/>
    <property type="match status" value="1"/>
</dbReference>
<accession>A0A1Q3ECN5</accession>
<dbReference type="CDD" id="cd22191">
    <property type="entry name" value="DPBB_RlpA_EXP_N-like"/>
    <property type="match status" value="1"/>
</dbReference>
<feature type="compositionally biased region" description="Low complexity" evidence="2">
    <location>
        <begin position="205"/>
        <end position="246"/>
    </location>
</feature>
<dbReference type="InterPro" id="IPR051477">
    <property type="entry name" value="Expansin_CellWall"/>
</dbReference>
<evidence type="ECO:0000256" key="1">
    <source>
        <dbReference type="ARBA" id="ARBA00022729"/>
    </source>
</evidence>
<keyword evidence="3" id="KW-0472">Membrane</keyword>
<gene>
    <name evidence="4" type="ORF">LENED_006798</name>
</gene>
<evidence type="ECO:0000256" key="3">
    <source>
        <dbReference type="SAM" id="Phobius"/>
    </source>
</evidence>
<evidence type="ECO:0000256" key="2">
    <source>
        <dbReference type="SAM" id="MobiDB-lite"/>
    </source>
</evidence>
<keyword evidence="3" id="KW-1133">Transmembrane helix</keyword>
<evidence type="ECO:0000313" key="5">
    <source>
        <dbReference type="Proteomes" id="UP000188533"/>
    </source>
</evidence>
<dbReference type="PANTHER" id="PTHR31836">
    <property type="match status" value="1"/>
</dbReference>
<dbReference type="InterPro" id="IPR036908">
    <property type="entry name" value="RlpA-like_sf"/>
</dbReference>
<proteinExistence type="predicted"/>
<dbReference type="STRING" id="5353.A0A1Q3ECN5"/>
<keyword evidence="5" id="KW-1185">Reference proteome</keyword>
<dbReference type="PANTHER" id="PTHR31836:SF28">
    <property type="entry name" value="SRCR DOMAIN-CONTAINING PROTEIN-RELATED"/>
    <property type="match status" value="1"/>
</dbReference>
<keyword evidence="1" id="KW-0732">Signal</keyword>
<evidence type="ECO:0000313" key="4">
    <source>
        <dbReference type="EMBL" id="GAW04970.1"/>
    </source>
</evidence>